<evidence type="ECO:0000256" key="1">
    <source>
        <dbReference type="ARBA" id="ARBA00004651"/>
    </source>
</evidence>
<dbReference type="SUPFAM" id="SSF103473">
    <property type="entry name" value="MFS general substrate transporter"/>
    <property type="match status" value="1"/>
</dbReference>
<dbReference type="EMBL" id="CP118157">
    <property type="protein sequence ID" value="WOF23954.1"/>
    <property type="molecule type" value="Genomic_DNA"/>
</dbReference>
<dbReference type="Pfam" id="PF05977">
    <property type="entry name" value="MFS_3"/>
    <property type="match status" value="1"/>
</dbReference>
<organism evidence="8 9">
    <name type="scientific">Microbacterium betulae</name>
    <dbReference type="NCBI Taxonomy" id="2981139"/>
    <lineage>
        <taxon>Bacteria</taxon>
        <taxon>Bacillati</taxon>
        <taxon>Actinomycetota</taxon>
        <taxon>Actinomycetes</taxon>
        <taxon>Micrococcales</taxon>
        <taxon>Microbacteriaceae</taxon>
        <taxon>Microbacterium</taxon>
    </lineage>
</organism>
<protein>
    <submittedName>
        <fullName evidence="8">MFS transporter</fullName>
    </submittedName>
</protein>
<keyword evidence="9" id="KW-1185">Reference proteome</keyword>
<evidence type="ECO:0000313" key="8">
    <source>
        <dbReference type="EMBL" id="WOF23954.1"/>
    </source>
</evidence>
<comment type="subcellular location">
    <subcellularLocation>
        <location evidence="1">Cell membrane</location>
        <topology evidence="1">Multi-pass membrane protein</topology>
    </subcellularLocation>
</comment>
<dbReference type="KEGG" id="mbet:N8K70_04540"/>
<feature type="transmembrane region" description="Helical" evidence="7">
    <location>
        <begin position="281"/>
        <end position="302"/>
    </location>
</feature>
<dbReference type="AlphaFoldDB" id="A0AA97I6K8"/>
<evidence type="ECO:0000313" key="9">
    <source>
        <dbReference type="Proteomes" id="UP001305498"/>
    </source>
</evidence>
<proteinExistence type="predicted"/>
<evidence type="ECO:0000256" key="2">
    <source>
        <dbReference type="ARBA" id="ARBA00022448"/>
    </source>
</evidence>
<dbReference type="Proteomes" id="UP001305498">
    <property type="component" value="Chromosome"/>
</dbReference>
<keyword evidence="6 7" id="KW-0472">Membrane</keyword>
<dbReference type="GO" id="GO:0005886">
    <property type="term" value="C:plasma membrane"/>
    <property type="evidence" value="ECO:0007669"/>
    <property type="project" value="UniProtKB-SubCell"/>
</dbReference>
<dbReference type="InterPro" id="IPR036259">
    <property type="entry name" value="MFS_trans_sf"/>
</dbReference>
<feature type="transmembrane region" description="Helical" evidence="7">
    <location>
        <begin position="251"/>
        <end position="269"/>
    </location>
</feature>
<dbReference type="PANTHER" id="PTHR23513:SF11">
    <property type="entry name" value="STAPHYLOFERRIN A TRANSPORTER"/>
    <property type="match status" value="1"/>
</dbReference>
<name>A0AA97I6K8_9MICO</name>
<feature type="transmembrane region" description="Helical" evidence="7">
    <location>
        <begin position="346"/>
        <end position="365"/>
    </location>
</feature>
<evidence type="ECO:0000256" key="5">
    <source>
        <dbReference type="ARBA" id="ARBA00022989"/>
    </source>
</evidence>
<feature type="transmembrane region" description="Helical" evidence="7">
    <location>
        <begin position="218"/>
        <end position="239"/>
    </location>
</feature>
<reference evidence="8 9" key="1">
    <citation type="submission" date="2023-02" db="EMBL/GenBank/DDBJ databases">
        <title>Microbacterium betulae sp. nov., isolated from birch wood.</title>
        <authorList>
            <person name="Pasciak M."/>
            <person name="Pawlik K.J."/>
            <person name="Martynowski D."/>
            <person name="Laczmanski L."/>
            <person name="Ciekot J."/>
            <person name="Szponar B."/>
            <person name="Wojcik-Fatla A."/>
            <person name="Mackiewicz B."/>
            <person name="Farian E."/>
            <person name="Cholewa G."/>
            <person name="Cholewa A."/>
            <person name="Dutkiewicz J."/>
        </authorList>
    </citation>
    <scope>NUCLEOTIDE SEQUENCE [LARGE SCALE GENOMIC DNA]</scope>
    <source>
        <strain evidence="8 9">AB</strain>
    </source>
</reference>
<dbReference type="InterPro" id="IPR010290">
    <property type="entry name" value="TM_effector"/>
</dbReference>
<feature type="transmembrane region" description="Helical" evidence="7">
    <location>
        <begin position="166"/>
        <end position="183"/>
    </location>
</feature>
<feature type="transmembrane region" description="Helical" evidence="7">
    <location>
        <begin position="314"/>
        <end position="334"/>
    </location>
</feature>
<keyword evidence="4 7" id="KW-0812">Transmembrane</keyword>
<accession>A0AA97I6K8</accession>
<evidence type="ECO:0000256" key="7">
    <source>
        <dbReference type="SAM" id="Phobius"/>
    </source>
</evidence>
<dbReference type="Gene3D" id="1.20.1250.20">
    <property type="entry name" value="MFS general substrate transporter like domains"/>
    <property type="match status" value="1"/>
</dbReference>
<keyword evidence="5 7" id="KW-1133">Transmembrane helix</keyword>
<evidence type="ECO:0000256" key="4">
    <source>
        <dbReference type="ARBA" id="ARBA00022692"/>
    </source>
</evidence>
<keyword evidence="2" id="KW-0813">Transport</keyword>
<dbReference type="PANTHER" id="PTHR23513">
    <property type="entry name" value="INTEGRAL MEMBRANE EFFLUX PROTEIN-RELATED"/>
    <property type="match status" value="1"/>
</dbReference>
<gene>
    <name evidence="8" type="ORF">N8K70_04540</name>
</gene>
<feature type="transmembrane region" description="Helical" evidence="7">
    <location>
        <begin position="101"/>
        <end position="122"/>
    </location>
</feature>
<keyword evidence="3" id="KW-1003">Cell membrane</keyword>
<evidence type="ECO:0000256" key="3">
    <source>
        <dbReference type="ARBA" id="ARBA00022475"/>
    </source>
</evidence>
<dbReference type="CDD" id="cd06173">
    <property type="entry name" value="MFS_MefA_like"/>
    <property type="match status" value="1"/>
</dbReference>
<feature type="transmembrane region" description="Helical" evidence="7">
    <location>
        <begin position="45"/>
        <end position="65"/>
    </location>
</feature>
<feature type="transmembrane region" description="Helical" evidence="7">
    <location>
        <begin position="377"/>
        <end position="396"/>
    </location>
</feature>
<evidence type="ECO:0000256" key="6">
    <source>
        <dbReference type="ARBA" id="ARBA00023136"/>
    </source>
</evidence>
<feature type="transmembrane region" description="Helical" evidence="7">
    <location>
        <begin position="12"/>
        <end position="33"/>
    </location>
</feature>
<dbReference type="RefSeq" id="WP_317140426.1">
    <property type="nucleotide sequence ID" value="NZ_CP118157.1"/>
</dbReference>
<sequence length="404" mass="43491">MLAVLRNTTYRCLFIAHCVALIGTGILTVALGLLAYDIGGGDAGVILGIAMMVKMIAYVFLTPFLSALSARFQSKNVLVFSDVLRAGAALLLPLVTDAWQIYVLIFVLQCASALFTPAFQALIPDIVEDDEQYTHALTLSRISYDTESLASPLIAAALLTVMDVNLLFLGTAFGFLLSAGIILRTRLPRHEGKTDRSFGRRLVEGLHAFLSRRELRGLLGLNLALSASTSVVVVTTVIVVKEDLEGDSTDVALLLACFGVGSLITALQAPRLVRRWADHDVMFTTVLPMPVVLLTLGLSLTWLPVGVLRGVAPVIWFLFGLLTSSVLTLSGRLLRRFSTTRSRNAVFSAYFSLSHGFLLVMYPTAGTLGAQLGVGTAATILSVVSLTGLIVCFAVWRGRLLCTR</sequence>